<keyword evidence="3" id="KW-1185">Reference proteome</keyword>
<feature type="domain" description="Putative regulatory protein FmdB zinc ribbon" evidence="1">
    <location>
        <begin position="1"/>
        <end position="43"/>
    </location>
</feature>
<dbReference type="NCBIfam" id="TIGR02605">
    <property type="entry name" value="CxxC_CxxC_SSSS"/>
    <property type="match status" value="1"/>
</dbReference>
<dbReference type="AlphaFoldDB" id="A0A5C6A189"/>
<protein>
    <submittedName>
        <fullName evidence="2">Zinc ribbon domain protein</fullName>
    </submittedName>
</protein>
<name>A0A5C6A189_9BACT</name>
<accession>A0A5C6A189</accession>
<organism evidence="2 3">
    <name type="scientific">Stieleria varia</name>
    <dbReference type="NCBI Taxonomy" id="2528005"/>
    <lineage>
        <taxon>Bacteria</taxon>
        <taxon>Pseudomonadati</taxon>
        <taxon>Planctomycetota</taxon>
        <taxon>Planctomycetia</taxon>
        <taxon>Pirellulales</taxon>
        <taxon>Pirellulaceae</taxon>
        <taxon>Stieleria</taxon>
    </lineage>
</organism>
<reference evidence="2 3" key="1">
    <citation type="submission" date="2019-02" db="EMBL/GenBank/DDBJ databases">
        <title>Deep-cultivation of Planctomycetes and their phenomic and genomic characterization uncovers novel biology.</title>
        <authorList>
            <person name="Wiegand S."/>
            <person name="Jogler M."/>
            <person name="Boedeker C."/>
            <person name="Pinto D."/>
            <person name="Vollmers J."/>
            <person name="Rivas-Marin E."/>
            <person name="Kohn T."/>
            <person name="Peeters S.H."/>
            <person name="Heuer A."/>
            <person name="Rast P."/>
            <person name="Oberbeckmann S."/>
            <person name="Bunk B."/>
            <person name="Jeske O."/>
            <person name="Meyerdierks A."/>
            <person name="Storesund J.E."/>
            <person name="Kallscheuer N."/>
            <person name="Luecker S."/>
            <person name="Lage O.M."/>
            <person name="Pohl T."/>
            <person name="Merkel B.J."/>
            <person name="Hornburger P."/>
            <person name="Mueller R.-W."/>
            <person name="Bruemmer F."/>
            <person name="Labrenz M."/>
            <person name="Spormann A.M."/>
            <person name="Op Den Camp H."/>
            <person name="Overmann J."/>
            <person name="Amann R."/>
            <person name="Jetten M.S.M."/>
            <person name="Mascher T."/>
            <person name="Medema M.H."/>
            <person name="Devos D.P."/>
            <person name="Kaster A.-K."/>
            <person name="Ovreas L."/>
            <person name="Rohde M."/>
            <person name="Galperin M.Y."/>
            <person name="Jogler C."/>
        </authorList>
    </citation>
    <scope>NUCLEOTIDE SEQUENCE [LARGE SCALE GENOMIC DNA]</scope>
    <source>
        <strain evidence="2 3">Pla52n</strain>
    </source>
</reference>
<evidence type="ECO:0000313" key="3">
    <source>
        <dbReference type="Proteomes" id="UP000320176"/>
    </source>
</evidence>
<dbReference type="EMBL" id="SJPN01000009">
    <property type="protein sequence ID" value="TWT93186.1"/>
    <property type="molecule type" value="Genomic_DNA"/>
</dbReference>
<comment type="caution">
    <text evidence="2">The sequence shown here is derived from an EMBL/GenBank/DDBJ whole genome shotgun (WGS) entry which is preliminary data.</text>
</comment>
<sequence length="77" mass="8105">MPIYEYECDACKDVAEVLVRRPEDTQAVRCPQCDSDQMHRVMSATAAPNMNAGGSLPVAARGGDCGAPRCCGGGCQI</sequence>
<dbReference type="OrthoDB" id="9813321at2"/>
<dbReference type="RefSeq" id="WP_146522824.1">
    <property type="nucleotide sequence ID" value="NZ_CP151726.1"/>
</dbReference>
<dbReference type="InterPro" id="IPR013429">
    <property type="entry name" value="Regulatory_FmdB_Zinc_ribbon"/>
</dbReference>
<dbReference type="Proteomes" id="UP000320176">
    <property type="component" value="Unassembled WGS sequence"/>
</dbReference>
<proteinExistence type="predicted"/>
<dbReference type="SMART" id="SM00834">
    <property type="entry name" value="CxxC_CXXC_SSSS"/>
    <property type="match status" value="1"/>
</dbReference>
<dbReference type="Pfam" id="PF09723">
    <property type="entry name" value="Zn_ribbon_8"/>
    <property type="match status" value="1"/>
</dbReference>
<gene>
    <name evidence="2" type="ORF">Pla52n_58430</name>
</gene>
<evidence type="ECO:0000259" key="1">
    <source>
        <dbReference type="SMART" id="SM00834"/>
    </source>
</evidence>
<evidence type="ECO:0000313" key="2">
    <source>
        <dbReference type="EMBL" id="TWT93186.1"/>
    </source>
</evidence>